<dbReference type="Proteomes" id="UP000006729">
    <property type="component" value="Chromosome 14"/>
</dbReference>
<evidence type="ECO:0000313" key="2">
    <source>
        <dbReference type="EMBL" id="PNT05596.1"/>
    </source>
</evidence>
<feature type="transmembrane region" description="Helical" evidence="1">
    <location>
        <begin position="114"/>
        <end position="135"/>
    </location>
</feature>
<dbReference type="InParanoid" id="B9IB57"/>
<name>B9IB57_POPTR</name>
<feature type="transmembrane region" description="Helical" evidence="1">
    <location>
        <begin position="155"/>
        <end position="177"/>
    </location>
</feature>
<keyword evidence="1" id="KW-1133">Transmembrane helix</keyword>
<dbReference type="EMBL" id="CM009303">
    <property type="protein sequence ID" value="PNT05596.1"/>
    <property type="molecule type" value="Genomic_DNA"/>
</dbReference>
<dbReference type="AlphaFoldDB" id="B9IB57"/>
<dbReference type="HOGENOM" id="CLU_116943_0_0_1"/>
<protein>
    <submittedName>
        <fullName evidence="2">Uncharacterized protein</fullName>
    </submittedName>
</protein>
<keyword evidence="3" id="KW-1185">Reference proteome</keyword>
<gene>
    <name evidence="2" type="ORF">POPTR_014G180400</name>
</gene>
<accession>B9IB57</accession>
<organism evidence="2 3">
    <name type="scientific">Populus trichocarpa</name>
    <name type="common">Western balsam poplar</name>
    <name type="synonym">Populus balsamifera subsp. trichocarpa</name>
    <dbReference type="NCBI Taxonomy" id="3694"/>
    <lineage>
        <taxon>Eukaryota</taxon>
        <taxon>Viridiplantae</taxon>
        <taxon>Streptophyta</taxon>
        <taxon>Embryophyta</taxon>
        <taxon>Tracheophyta</taxon>
        <taxon>Spermatophyta</taxon>
        <taxon>Magnoliopsida</taxon>
        <taxon>eudicotyledons</taxon>
        <taxon>Gunneridae</taxon>
        <taxon>Pentapetalae</taxon>
        <taxon>rosids</taxon>
        <taxon>fabids</taxon>
        <taxon>Malpighiales</taxon>
        <taxon>Salicaceae</taxon>
        <taxon>Saliceae</taxon>
        <taxon>Populus</taxon>
    </lineage>
</organism>
<keyword evidence="1" id="KW-0812">Transmembrane</keyword>
<proteinExistence type="predicted"/>
<evidence type="ECO:0000256" key="1">
    <source>
        <dbReference type="SAM" id="Phobius"/>
    </source>
</evidence>
<keyword evidence="1" id="KW-0472">Membrane</keyword>
<evidence type="ECO:0000313" key="3">
    <source>
        <dbReference type="Proteomes" id="UP000006729"/>
    </source>
</evidence>
<reference evidence="2 3" key="1">
    <citation type="journal article" date="2006" name="Science">
        <title>The genome of black cottonwood, Populus trichocarpa (Torr. &amp; Gray).</title>
        <authorList>
            <person name="Tuskan G.A."/>
            <person name="Difazio S."/>
            <person name="Jansson S."/>
            <person name="Bohlmann J."/>
            <person name="Grigoriev I."/>
            <person name="Hellsten U."/>
            <person name="Putnam N."/>
            <person name="Ralph S."/>
            <person name="Rombauts S."/>
            <person name="Salamov A."/>
            <person name="Schein J."/>
            <person name="Sterck L."/>
            <person name="Aerts A."/>
            <person name="Bhalerao R.R."/>
            <person name="Bhalerao R.P."/>
            <person name="Blaudez D."/>
            <person name="Boerjan W."/>
            <person name="Brun A."/>
            <person name="Brunner A."/>
            <person name="Busov V."/>
            <person name="Campbell M."/>
            <person name="Carlson J."/>
            <person name="Chalot M."/>
            <person name="Chapman J."/>
            <person name="Chen G.L."/>
            <person name="Cooper D."/>
            <person name="Coutinho P.M."/>
            <person name="Couturier J."/>
            <person name="Covert S."/>
            <person name="Cronk Q."/>
            <person name="Cunningham R."/>
            <person name="Davis J."/>
            <person name="Degroeve S."/>
            <person name="Dejardin A."/>
            <person name="Depamphilis C."/>
            <person name="Detter J."/>
            <person name="Dirks B."/>
            <person name="Dubchak I."/>
            <person name="Duplessis S."/>
            <person name="Ehlting J."/>
            <person name="Ellis B."/>
            <person name="Gendler K."/>
            <person name="Goodstein D."/>
            <person name="Gribskov M."/>
            <person name="Grimwood J."/>
            <person name="Groover A."/>
            <person name="Gunter L."/>
            <person name="Hamberger B."/>
            <person name="Heinze B."/>
            <person name="Helariutta Y."/>
            <person name="Henrissat B."/>
            <person name="Holligan D."/>
            <person name="Holt R."/>
            <person name="Huang W."/>
            <person name="Islam-Faridi N."/>
            <person name="Jones S."/>
            <person name="Jones-Rhoades M."/>
            <person name="Jorgensen R."/>
            <person name="Joshi C."/>
            <person name="Kangasjarvi J."/>
            <person name="Karlsson J."/>
            <person name="Kelleher C."/>
            <person name="Kirkpatrick R."/>
            <person name="Kirst M."/>
            <person name="Kohler A."/>
            <person name="Kalluri U."/>
            <person name="Larimer F."/>
            <person name="Leebens-Mack J."/>
            <person name="Leple J.C."/>
            <person name="Locascio P."/>
            <person name="Lou Y."/>
            <person name="Lucas S."/>
            <person name="Martin F."/>
            <person name="Montanini B."/>
            <person name="Napoli C."/>
            <person name="Nelson D.R."/>
            <person name="Nelson C."/>
            <person name="Nieminen K."/>
            <person name="Nilsson O."/>
            <person name="Pereda V."/>
            <person name="Peter G."/>
            <person name="Philippe R."/>
            <person name="Pilate G."/>
            <person name="Poliakov A."/>
            <person name="Razumovskaya J."/>
            <person name="Richardson P."/>
            <person name="Rinaldi C."/>
            <person name="Ritland K."/>
            <person name="Rouze P."/>
            <person name="Ryaboy D."/>
            <person name="Schmutz J."/>
            <person name="Schrader J."/>
            <person name="Segerman B."/>
            <person name="Shin H."/>
            <person name="Siddiqui A."/>
            <person name="Sterky F."/>
            <person name="Terry A."/>
            <person name="Tsai C.J."/>
            <person name="Uberbacher E."/>
            <person name="Unneberg P."/>
            <person name="Vahala J."/>
            <person name="Wall K."/>
            <person name="Wessler S."/>
            <person name="Yang G."/>
            <person name="Yin T."/>
            <person name="Douglas C."/>
            <person name="Marra M."/>
            <person name="Sandberg G."/>
            <person name="Van de Peer Y."/>
            <person name="Rokhsar D."/>
        </authorList>
    </citation>
    <scope>NUCLEOTIDE SEQUENCE [LARGE SCALE GENOMIC DNA]</scope>
    <source>
        <strain evidence="3">cv. Nisqually</strain>
    </source>
</reference>
<sequence>MASPTSAPLLQQPVSVRWILPETLTGLWLDASNDGDFVGSSVAPLSDELDDSPRLLGLICHVHCLGDGQFDGCPHCSGLIWLAYLDLAMDPNSLGEAFSPHIWATFMLWCRDGLLVIGLLVAAQCSLVAADARLLSPYYRSDLGEARYFPAFCDILSLAFIAGELFAFVSFLDVWLLPLHEGCSCYLALVASPWEHVLVGLGY</sequence>